<dbReference type="EMBL" id="LR216287">
    <property type="protein sequence ID" value="VFJ13993.1"/>
    <property type="molecule type" value="Genomic_DNA"/>
</dbReference>
<evidence type="ECO:0000256" key="5">
    <source>
        <dbReference type="ARBA" id="ARBA00023136"/>
    </source>
</evidence>
<dbReference type="GeneID" id="39420999"/>
<dbReference type="PANTHER" id="PTHR30477:SF0">
    <property type="entry name" value="METAL TRANSPORT SYSTEM MEMBRANE PROTEIN TM_0125-RELATED"/>
    <property type="match status" value="1"/>
</dbReference>
<keyword evidence="3 6" id="KW-0812">Transmembrane</keyword>
<dbReference type="Proteomes" id="UP000294299">
    <property type="component" value="Chromosome NFRAN"/>
</dbReference>
<comment type="similarity">
    <text evidence="2">Belongs to the ABC-3 integral membrane protein family.</text>
</comment>
<name>A0A484I9T4_9ARCH</name>
<feature type="transmembrane region" description="Helical" evidence="6">
    <location>
        <begin position="91"/>
        <end position="112"/>
    </location>
</feature>
<dbReference type="SUPFAM" id="SSF81345">
    <property type="entry name" value="ABC transporter involved in vitamin B12 uptake, BtuC"/>
    <property type="match status" value="1"/>
</dbReference>
<keyword evidence="4 6" id="KW-1133">Transmembrane helix</keyword>
<feature type="transmembrane region" description="Helical" evidence="6">
    <location>
        <begin position="220"/>
        <end position="238"/>
    </location>
</feature>
<dbReference type="PANTHER" id="PTHR30477">
    <property type="entry name" value="ABC-TRANSPORTER METAL-BINDING PROTEIN"/>
    <property type="match status" value="1"/>
</dbReference>
<evidence type="ECO:0000256" key="2">
    <source>
        <dbReference type="ARBA" id="ARBA00008034"/>
    </source>
</evidence>
<protein>
    <submittedName>
        <fullName evidence="7">High-affinity zinc uptake system membrane protein ZnuB</fullName>
    </submittedName>
</protein>
<keyword evidence="5 6" id="KW-0472">Membrane</keyword>
<evidence type="ECO:0000256" key="3">
    <source>
        <dbReference type="ARBA" id="ARBA00022692"/>
    </source>
</evidence>
<keyword evidence="8" id="KW-1185">Reference proteome</keyword>
<evidence type="ECO:0000313" key="7">
    <source>
        <dbReference type="EMBL" id="VFJ13993.1"/>
    </source>
</evidence>
<feature type="transmembrane region" description="Helical" evidence="6">
    <location>
        <begin position="132"/>
        <end position="150"/>
    </location>
</feature>
<feature type="transmembrane region" description="Helical" evidence="6">
    <location>
        <begin position="171"/>
        <end position="189"/>
    </location>
</feature>
<evidence type="ECO:0000256" key="4">
    <source>
        <dbReference type="ARBA" id="ARBA00022989"/>
    </source>
</evidence>
<dbReference type="RefSeq" id="WP_197731150.1">
    <property type="nucleotide sequence ID" value="NZ_LR216287.1"/>
</dbReference>
<dbReference type="OrthoDB" id="11310at2157"/>
<feature type="transmembrane region" description="Helical" evidence="6">
    <location>
        <begin position="244"/>
        <end position="262"/>
    </location>
</feature>
<evidence type="ECO:0000313" key="8">
    <source>
        <dbReference type="Proteomes" id="UP000294299"/>
    </source>
</evidence>
<gene>
    <name evidence="7" type="primary">znuB</name>
    <name evidence="7" type="ORF">NFRAN_1671</name>
</gene>
<dbReference type="InterPro" id="IPR001626">
    <property type="entry name" value="ABC_TroCD"/>
</dbReference>
<feature type="transmembrane region" description="Helical" evidence="6">
    <location>
        <begin position="195"/>
        <end position="213"/>
    </location>
</feature>
<organism evidence="7 8">
    <name type="scientific">Candidatus Nitrosocosmicus franklandianus</name>
    <dbReference type="NCBI Taxonomy" id="1798806"/>
    <lineage>
        <taxon>Archaea</taxon>
        <taxon>Nitrososphaerota</taxon>
        <taxon>Nitrososphaeria</taxon>
        <taxon>Nitrososphaerales</taxon>
        <taxon>Nitrososphaeraceae</taxon>
        <taxon>Candidatus Nitrosocosmicus</taxon>
    </lineage>
</organism>
<dbReference type="GO" id="GO:0055085">
    <property type="term" value="P:transmembrane transport"/>
    <property type="evidence" value="ECO:0007669"/>
    <property type="project" value="InterPro"/>
</dbReference>
<dbReference type="KEGG" id="nfn:NFRAN_1671"/>
<evidence type="ECO:0000256" key="1">
    <source>
        <dbReference type="ARBA" id="ARBA00004141"/>
    </source>
</evidence>
<comment type="subcellular location">
    <subcellularLocation>
        <location evidence="1">Membrane</location>
        <topology evidence="1">Multi-pass membrane protein</topology>
    </subcellularLocation>
</comment>
<dbReference type="AlphaFoldDB" id="A0A484I9T4"/>
<dbReference type="InterPro" id="IPR037294">
    <property type="entry name" value="ABC_BtuC-like"/>
</dbReference>
<accession>A0A484I9T4</accession>
<reference evidence="7 8" key="1">
    <citation type="submission" date="2019-02" db="EMBL/GenBank/DDBJ databases">
        <authorList>
            <person name="Lehtovirta-Morley E L."/>
        </authorList>
    </citation>
    <scope>NUCLEOTIDE SEQUENCE [LARGE SCALE GENOMIC DNA]</scope>
    <source>
        <strain evidence="7">NFRAN1</strain>
    </source>
</reference>
<dbReference type="Gene3D" id="1.10.3470.10">
    <property type="entry name" value="ABC transporter involved in vitamin B12 uptake, BtuC"/>
    <property type="match status" value="1"/>
</dbReference>
<sequence>MFEVFQFEFMQRAIVSGIAIAISCSLIGLFLILKRFSLFGDALSHVAFGGIALGLFLKSNPIWISLIVSIIAGLSIVKMNSNKRIYADSSISVLLSLGLAMGLVLISLSGGFSIDITSYLFGSILLVSVDETIITLILSFIVIAFVIFFYKKLIYLVFNEEQAIVNGINTVVLNILFITLATVAIVISIRLIGVLMVSSLLIIPNVSSLLLGYGFKKTMILSICFSLLSVILGILLAYEWNIMPSGMIVIVAAGIFFGINLLKLSISKLKNGSLSEVKNS</sequence>
<feature type="transmembrane region" description="Helical" evidence="6">
    <location>
        <begin position="12"/>
        <end position="33"/>
    </location>
</feature>
<evidence type="ECO:0000256" key="6">
    <source>
        <dbReference type="SAM" id="Phobius"/>
    </source>
</evidence>
<proteinExistence type="inferred from homology"/>
<dbReference type="GO" id="GO:0043190">
    <property type="term" value="C:ATP-binding cassette (ABC) transporter complex"/>
    <property type="evidence" value="ECO:0007669"/>
    <property type="project" value="InterPro"/>
</dbReference>
<dbReference type="Pfam" id="PF00950">
    <property type="entry name" value="ABC-3"/>
    <property type="match status" value="1"/>
</dbReference>